<dbReference type="EMBL" id="AXZL01000063">
    <property type="protein sequence ID" value="ESE41528.1"/>
    <property type="molecule type" value="Genomic_DNA"/>
</dbReference>
<sequence length="143" mass="16305">MGGDGGEMFTQIGREGGCLCGAIRYRIEGKPFDADYCHCRMCQKSIGAVFGAWMDFKVQQVTWLKGKVTEFASSEYVRRGFCAQCGCSLTFRHTEYPDYLTLTIASLDDPNSVQPNYHIYTEQQPSWLKIEDNCQRYPQARTK</sequence>
<keyword evidence="7" id="KW-1185">Reference proteome</keyword>
<dbReference type="PROSITE" id="PS51891">
    <property type="entry name" value="CENP_V_GFA"/>
    <property type="match status" value="1"/>
</dbReference>
<dbReference type="SUPFAM" id="SSF51316">
    <property type="entry name" value="Mss4-like"/>
    <property type="match status" value="1"/>
</dbReference>
<evidence type="ECO:0000256" key="4">
    <source>
        <dbReference type="ARBA" id="ARBA00023239"/>
    </source>
</evidence>
<accession>A0ABP2Z787</accession>
<dbReference type="Proteomes" id="UP000017548">
    <property type="component" value="Unassembled WGS sequence"/>
</dbReference>
<reference evidence="6 7" key="1">
    <citation type="journal article" date="2013" name="Genome Announc.">
        <title>Draft Genome Sequence of Shewanella decolorationis S12, a Dye-Degrading Bacterium Isolated from a Wastewater Treatment Plant.</title>
        <authorList>
            <person name="Xu M."/>
            <person name="Fang Y."/>
            <person name="Liu J."/>
            <person name="Chen X."/>
            <person name="Sun G."/>
            <person name="Guo J."/>
            <person name="Hua Z."/>
            <person name="Tu Q."/>
            <person name="Wu L."/>
            <person name="Zhou J."/>
            <person name="Liu X."/>
        </authorList>
    </citation>
    <scope>NUCLEOTIDE SEQUENCE [LARGE SCALE GENOMIC DNA]</scope>
    <source>
        <strain evidence="6 7">S12</strain>
    </source>
</reference>
<gene>
    <name evidence="6" type="ORF">SHD_1918</name>
</gene>
<keyword evidence="3" id="KW-0862">Zinc</keyword>
<name>A0ABP2Z787_9GAMM</name>
<evidence type="ECO:0000256" key="2">
    <source>
        <dbReference type="ARBA" id="ARBA00022723"/>
    </source>
</evidence>
<comment type="similarity">
    <text evidence="1">Belongs to the Gfa family.</text>
</comment>
<evidence type="ECO:0000256" key="3">
    <source>
        <dbReference type="ARBA" id="ARBA00022833"/>
    </source>
</evidence>
<dbReference type="Gene3D" id="3.90.1590.10">
    <property type="entry name" value="glutathione-dependent formaldehyde- activating enzyme (gfa)"/>
    <property type="match status" value="1"/>
</dbReference>
<dbReference type="InterPro" id="IPR011057">
    <property type="entry name" value="Mss4-like_sf"/>
</dbReference>
<evidence type="ECO:0000313" key="6">
    <source>
        <dbReference type="EMBL" id="ESE41528.1"/>
    </source>
</evidence>
<evidence type="ECO:0000259" key="5">
    <source>
        <dbReference type="PROSITE" id="PS51891"/>
    </source>
</evidence>
<dbReference type="PANTHER" id="PTHR33337:SF40">
    <property type="entry name" value="CENP-V_GFA DOMAIN-CONTAINING PROTEIN-RELATED"/>
    <property type="match status" value="1"/>
</dbReference>
<keyword evidence="4" id="KW-0456">Lyase</keyword>
<evidence type="ECO:0000256" key="1">
    <source>
        <dbReference type="ARBA" id="ARBA00005495"/>
    </source>
</evidence>
<comment type="caution">
    <text evidence="6">The sequence shown here is derived from an EMBL/GenBank/DDBJ whole genome shotgun (WGS) entry which is preliminary data.</text>
</comment>
<organism evidence="6 7">
    <name type="scientific">Shewanella decolorationis S12</name>
    <dbReference type="NCBI Taxonomy" id="1353536"/>
    <lineage>
        <taxon>Bacteria</taxon>
        <taxon>Pseudomonadati</taxon>
        <taxon>Pseudomonadota</taxon>
        <taxon>Gammaproteobacteria</taxon>
        <taxon>Alteromonadales</taxon>
        <taxon>Shewanellaceae</taxon>
        <taxon>Shewanella</taxon>
    </lineage>
</organism>
<dbReference type="PANTHER" id="PTHR33337">
    <property type="entry name" value="GFA DOMAIN-CONTAINING PROTEIN"/>
    <property type="match status" value="1"/>
</dbReference>
<feature type="domain" description="CENP-V/GFA" evidence="5">
    <location>
        <begin position="14"/>
        <end position="118"/>
    </location>
</feature>
<dbReference type="InterPro" id="IPR006913">
    <property type="entry name" value="CENP-V/GFA"/>
</dbReference>
<keyword evidence="2" id="KW-0479">Metal-binding</keyword>
<evidence type="ECO:0000313" key="7">
    <source>
        <dbReference type="Proteomes" id="UP000017548"/>
    </source>
</evidence>
<protein>
    <submittedName>
        <fullName evidence="6">Glutathione-dependent formaldehyde-activating protein</fullName>
    </submittedName>
</protein>
<proteinExistence type="inferred from homology"/>
<dbReference type="Pfam" id="PF04828">
    <property type="entry name" value="GFA"/>
    <property type="match status" value="1"/>
</dbReference>